<gene>
    <name evidence="1" type="ORF">PBRA_009115</name>
</gene>
<keyword evidence="2" id="KW-1185">Reference proteome</keyword>
<sequence>MAAIRDQPDGTLVYNPTWPVHVSAIQVDHQRPRPIAPLSARVLPNVKQGVCFYDKSSYGAPTQSRPSTTLTSMHSNHPAMFAVRFLPVAPVESRRCAVPGRRPDPECIHVTDAANRRRRTSPHVQRLSRCPQRLFRSASLAGIPTRTHARHRRTVTERRCMYSSEHPVVVPLA</sequence>
<evidence type="ECO:0000313" key="2">
    <source>
        <dbReference type="Proteomes" id="UP000039324"/>
    </source>
</evidence>
<name>A0A0G4J5F1_PLABS</name>
<reference evidence="1 2" key="1">
    <citation type="submission" date="2015-02" db="EMBL/GenBank/DDBJ databases">
        <authorList>
            <person name="Chooi Y.-H."/>
        </authorList>
    </citation>
    <scope>NUCLEOTIDE SEQUENCE [LARGE SCALE GENOMIC DNA]</scope>
    <source>
        <strain evidence="1">E3</strain>
    </source>
</reference>
<dbReference type="EMBL" id="CDSF01000131">
    <property type="protein sequence ID" value="CEP02531.1"/>
    <property type="molecule type" value="Genomic_DNA"/>
</dbReference>
<protein>
    <submittedName>
        <fullName evidence="1">Uncharacterized protein</fullName>
    </submittedName>
</protein>
<proteinExistence type="predicted"/>
<dbReference type="AlphaFoldDB" id="A0A0G4J5F1"/>
<organism evidence="1 2">
    <name type="scientific">Plasmodiophora brassicae</name>
    <name type="common">Clubroot disease agent</name>
    <dbReference type="NCBI Taxonomy" id="37360"/>
    <lineage>
        <taxon>Eukaryota</taxon>
        <taxon>Sar</taxon>
        <taxon>Rhizaria</taxon>
        <taxon>Endomyxa</taxon>
        <taxon>Phytomyxea</taxon>
        <taxon>Plasmodiophorida</taxon>
        <taxon>Plasmodiophoridae</taxon>
        <taxon>Plasmodiophora</taxon>
    </lineage>
</organism>
<dbReference type="Proteomes" id="UP000039324">
    <property type="component" value="Unassembled WGS sequence"/>
</dbReference>
<evidence type="ECO:0000313" key="1">
    <source>
        <dbReference type="EMBL" id="CEP02531.1"/>
    </source>
</evidence>
<accession>A0A0G4J5F1</accession>